<dbReference type="OrthoDB" id="3365698at2759"/>
<sequence length="145" mass="16481">IRSIPNEILTRVMQLTVFDPYPLHNTLSAALRLSHVSRHFRSIAHSASELWTLICPKFPLKNDQVLFWLDVLARSKARSIDVVVNAQAETTGATQPYAAFIGAVIAHSDRWRKFEITSDTWEPIALFLGQSHHLVLLPRMEELVL</sequence>
<reference evidence="1" key="1">
    <citation type="journal article" date="2020" name="Nat. Commun.">
        <title>Large-scale genome sequencing of mycorrhizal fungi provides insights into the early evolution of symbiotic traits.</title>
        <authorList>
            <person name="Miyauchi S."/>
            <person name="Kiss E."/>
            <person name="Kuo A."/>
            <person name="Drula E."/>
            <person name="Kohler A."/>
            <person name="Sanchez-Garcia M."/>
            <person name="Morin E."/>
            <person name="Andreopoulos B."/>
            <person name="Barry K.W."/>
            <person name="Bonito G."/>
            <person name="Buee M."/>
            <person name="Carver A."/>
            <person name="Chen C."/>
            <person name="Cichocki N."/>
            <person name="Clum A."/>
            <person name="Culley D."/>
            <person name="Crous P.W."/>
            <person name="Fauchery L."/>
            <person name="Girlanda M."/>
            <person name="Hayes R.D."/>
            <person name="Keri Z."/>
            <person name="LaButti K."/>
            <person name="Lipzen A."/>
            <person name="Lombard V."/>
            <person name="Magnuson J."/>
            <person name="Maillard F."/>
            <person name="Murat C."/>
            <person name="Nolan M."/>
            <person name="Ohm R.A."/>
            <person name="Pangilinan J."/>
            <person name="Pereira M.F."/>
            <person name="Perotto S."/>
            <person name="Peter M."/>
            <person name="Pfister S."/>
            <person name="Riley R."/>
            <person name="Sitrit Y."/>
            <person name="Stielow J.B."/>
            <person name="Szollosi G."/>
            <person name="Zifcakova L."/>
            <person name="Stursova M."/>
            <person name="Spatafora J.W."/>
            <person name="Tedersoo L."/>
            <person name="Vaario L.M."/>
            <person name="Yamada A."/>
            <person name="Yan M."/>
            <person name="Wang P."/>
            <person name="Xu J."/>
            <person name="Bruns T."/>
            <person name="Baldrian P."/>
            <person name="Vilgalys R."/>
            <person name="Dunand C."/>
            <person name="Henrissat B."/>
            <person name="Grigoriev I.V."/>
            <person name="Hibbett D."/>
            <person name="Nagy L.G."/>
            <person name="Martin F.M."/>
        </authorList>
    </citation>
    <scope>NUCLEOTIDE SEQUENCE</scope>
    <source>
        <strain evidence="1">UH-Tt-Lm1</strain>
    </source>
</reference>
<evidence type="ECO:0000313" key="2">
    <source>
        <dbReference type="Proteomes" id="UP000736335"/>
    </source>
</evidence>
<feature type="non-terminal residue" evidence="1">
    <location>
        <position position="1"/>
    </location>
</feature>
<name>A0A9P6H2U5_9AGAM</name>
<evidence type="ECO:0000313" key="1">
    <source>
        <dbReference type="EMBL" id="KAF9778243.1"/>
    </source>
</evidence>
<accession>A0A9P6H2U5</accession>
<reference evidence="1" key="2">
    <citation type="submission" date="2020-11" db="EMBL/GenBank/DDBJ databases">
        <authorList>
            <consortium name="DOE Joint Genome Institute"/>
            <person name="Kuo A."/>
            <person name="Miyauchi S."/>
            <person name="Kiss E."/>
            <person name="Drula E."/>
            <person name="Kohler A."/>
            <person name="Sanchez-Garcia M."/>
            <person name="Andreopoulos B."/>
            <person name="Barry K.W."/>
            <person name="Bonito G."/>
            <person name="Buee M."/>
            <person name="Carver A."/>
            <person name="Chen C."/>
            <person name="Cichocki N."/>
            <person name="Clum A."/>
            <person name="Culley D."/>
            <person name="Crous P.W."/>
            <person name="Fauchery L."/>
            <person name="Girlanda M."/>
            <person name="Hayes R."/>
            <person name="Keri Z."/>
            <person name="Labutti K."/>
            <person name="Lipzen A."/>
            <person name="Lombard V."/>
            <person name="Magnuson J."/>
            <person name="Maillard F."/>
            <person name="Morin E."/>
            <person name="Murat C."/>
            <person name="Nolan M."/>
            <person name="Ohm R."/>
            <person name="Pangilinan J."/>
            <person name="Pereira M."/>
            <person name="Perotto S."/>
            <person name="Peter M."/>
            <person name="Riley R."/>
            <person name="Sitrit Y."/>
            <person name="Stielow B."/>
            <person name="Szollosi G."/>
            <person name="Zifcakova L."/>
            <person name="Stursova M."/>
            <person name="Spatafora J.W."/>
            <person name="Tedersoo L."/>
            <person name="Vaario L.-M."/>
            <person name="Yamada A."/>
            <person name="Yan M."/>
            <person name="Wang P."/>
            <person name="Xu J."/>
            <person name="Bruns T."/>
            <person name="Baldrian P."/>
            <person name="Vilgalys R."/>
            <person name="Henrissat B."/>
            <person name="Grigoriev I.V."/>
            <person name="Hibbett D."/>
            <person name="Nagy L.G."/>
            <person name="Martin F.M."/>
        </authorList>
    </citation>
    <scope>NUCLEOTIDE SEQUENCE</scope>
    <source>
        <strain evidence="1">UH-Tt-Lm1</strain>
    </source>
</reference>
<dbReference type="Gene3D" id="1.20.1280.50">
    <property type="match status" value="1"/>
</dbReference>
<evidence type="ECO:0008006" key="3">
    <source>
        <dbReference type="Google" id="ProtNLM"/>
    </source>
</evidence>
<feature type="non-terminal residue" evidence="1">
    <location>
        <position position="145"/>
    </location>
</feature>
<dbReference type="EMBL" id="WIUZ02000024">
    <property type="protein sequence ID" value="KAF9778243.1"/>
    <property type="molecule type" value="Genomic_DNA"/>
</dbReference>
<dbReference type="Proteomes" id="UP000736335">
    <property type="component" value="Unassembled WGS sequence"/>
</dbReference>
<keyword evidence="2" id="KW-1185">Reference proteome</keyword>
<proteinExistence type="predicted"/>
<organism evidence="1 2">
    <name type="scientific">Thelephora terrestris</name>
    <dbReference type="NCBI Taxonomy" id="56493"/>
    <lineage>
        <taxon>Eukaryota</taxon>
        <taxon>Fungi</taxon>
        <taxon>Dikarya</taxon>
        <taxon>Basidiomycota</taxon>
        <taxon>Agaricomycotina</taxon>
        <taxon>Agaricomycetes</taxon>
        <taxon>Thelephorales</taxon>
        <taxon>Thelephoraceae</taxon>
        <taxon>Thelephora</taxon>
    </lineage>
</organism>
<comment type="caution">
    <text evidence="1">The sequence shown here is derived from an EMBL/GenBank/DDBJ whole genome shotgun (WGS) entry which is preliminary data.</text>
</comment>
<gene>
    <name evidence="1" type="ORF">BJ322DRAFT_984858</name>
</gene>
<protein>
    <recommendedName>
        <fullName evidence="3">F-box domain-containing protein</fullName>
    </recommendedName>
</protein>
<dbReference type="AlphaFoldDB" id="A0A9P6H2U5"/>